<accession>A0A2A8CU45</accession>
<sequence>MPVISSLDGSMSYIATLTNKTNSDIIPYTQSIRHHHPWAPEVTTKRGLQRILGMKSDLC</sequence>
<reference evidence="1 2" key="1">
    <citation type="submission" date="2017-10" db="EMBL/GenBank/DDBJ databases">
        <title>Draft genome of Longibacter Salinarum.</title>
        <authorList>
            <person name="Goh K.M."/>
            <person name="Shamsir M.S."/>
            <person name="Lim S.W."/>
        </authorList>
    </citation>
    <scope>NUCLEOTIDE SEQUENCE [LARGE SCALE GENOMIC DNA]</scope>
    <source>
        <strain evidence="1 2">KCTC 52045</strain>
    </source>
</reference>
<comment type="caution">
    <text evidence="1">The sequence shown here is derived from an EMBL/GenBank/DDBJ whole genome shotgun (WGS) entry which is preliminary data.</text>
</comment>
<dbReference type="EMBL" id="PDEQ01000010">
    <property type="protein sequence ID" value="PEN11319.1"/>
    <property type="molecule type" value="Genomic_DNA"/>
</dbReference>
<gene>
    <name evidence="1" type="ORF">CRI94_16160</name>
</gene>
<protein>
    <submittedName>
        <fullName evidence="1">Uncharacterized protein</fullName>
    </submittedName>
</protein>
<evidence type="ECO:0000313" key="1">
    <source>
        <dbReference type="EMBL" id="PEN11319.1"/>
    </source>
</evidence>
<dbReference type="Proteomes" id="UP000220102">
    <property type="component" value="Unassembled WGS sequence"/>
</dbReference>
<evidence type="ECO:0000313" key="2">
    <source>
        <dbReference type="Proteomes" id="UP000220102"/>
    </source>
</evidence>
<keyword evidence="2" id="KW-1185">Reference proteome</keyword>
<proteinExistence type="predicted"/>
<name>A0A2A8CU45_9BACT</name>
<dbReference type="AlphaFoldDB" id="A0A2A8CU45"/>
<organism evidence="1 2">
    <name type="scientific">Longibacter salinarum</name>
    <dbReference type="NCBI Taxonomy" id="1850348"/>
    <lineage>
        <taxon>Bacteria</taxon>
        <taxon>Pseudomonadati</taxon>
        <taxon>Rhodothermota</taxon>
        <taxon>Rhodothermia</taxon>
        <taxon>Rhodothermales</taxon>
        <taxon>Salisaetaceae</taxon>
        <taxon>Longibacter</taxon>
    </lineage>
</organism>